<comment type="function">
    <text evidence="4">PPIases accelerate the folding of proteins. It catalyzes the cis-trans isomerization of proline imidic peptide bonds in oligopeptides.</text>
</comment>
<keyword evidence="4" id="KW-0732">Signal</keyword>
<dbReference type="EC" id="5.2.1.8" evidence="4"/>
<evidence type="ECO:0000256" key="1">
    <source>
        <dbReference type="ARBA" id="ARBA00007365"/>
    </source>
</evidence>
<dbReference type="InterPro" id="IPR020892">
    <property type="entry name" value="Cyclophilin-type_PPIase_CS"/>
</dbReference>
<dbReference type="RefSeq" id="WP_377065673.1">
    <property type="nucleotide sequence ID" value="NZ_JBHSJJ010000008.1"/>
</dbReference>
<dbReference type="CDD" id="cd00317">
    <property type="entry name" value="cyclophilin"/>
    <property type="match status" value="1"/>
</dbReference>
<keyword evidence="3 4" id="KW-0413">Isomerase</keyword>
<dbReference type="PRINTS" id="PR00153">
    <property type="entry name" value="CSAPPISMRASE"/>
</dbReference>
<feature type="domain" description="PPIase cyclophilin-type" evidence="5">
    <location>
        <begin position="28"/>
        <end position="260"/>
    </location>
</feature>
<comment type="catalytic activity">
    <reaction evidence="4">
        <text>[protein]-peptidylproline (omega=180) = [protein]-peptidylproline (omega=0)</text>
        <dbReference type="Rhea" id="RHEA:16237"/>
        <dbReference type="Rhea" id="RHEA-COMP:10747"/>
        <dbReference type="Rhea" id="RHEA-COMP:10748"/>
        <dbReference type="ChEBI" id="CHEBI:83833"/>
        <dbReference type="ChEBI" id="CHEBI:83834"/>
        <dbReference type="EC" id="5.2.1.8"/>
    </reaction>
</comment>
<dbReference type="InterPro" id="IPR029000">
    <property type="entry name" value="Cyclophilin-like_dom_sf"/>
</dbReference>
<dbReference type="InterPro" id="IPR002130">
    <property type="entry name" value="Cyclophilin-type_PPIase_dom"/>
</dbReference>
<keyword evidence="7" id="KW-1185">Reference proteome</keyword>
<comment type="caution">
    <text evidence="6">The sequence shown here is derived from an EMBL/GenBank/DDBJ whole genome shotgun (WGS) entry which is preliminary data.</text>
</comment>
<sequence length="279" mass="32283">MLKITCGLLLLITLAACSTEKDYLVTIETKYGNMYAILYDETPKHKENFVKLAQDGRYDSTEFHRIIENFMVQGGDVFSKENLPQEEWYTLPAEFNKNRIHEKGSIAAARQGENINPERRSSGCQFYIVQGQVYEKDALLTDIRKLQEAFGKFVQLDRNKDLREKYMDLYERKEFDSINGLMLSKKDELESFFNLDLSSNKRANQIEAYTTVGGTPHLDDTYTVFGKVIEGLDVMEKIAAEETDPMDKPKSPVYMKVAVELINKKEITHQYGYQYPEKQ</sequence>
<evidence type="ECO:0000313" key="7">
    <source>
        <dbReference type="Proteomes" id="UP001595818"/>
    </source>
</evidence>
<dbReference type="PANTHER" id="PTHR45625:SF4">
    <property type="entry name" value="PEPTIDYLPROLYL ISOMERASE DOMAIN AND WD REPEAT-CONTAINING PROTEIN 1"/>
    <property type="match status" value="1"/>
</dbReference>
<proteinExistence type="inferred from homology"/>
<gene>
    <name evidence="6" type="ORF">ACFPFU_15455</name>
</gene>
<dbReference type="Proteomes" id="UP001595818">
    <property type="component" value="Unassembled WGS sequence"/>
</dbReference>
<feature type="chain" id="PRO_5044995882" description="Peptidyl-prolyl cis-trans isomerase" evidence="4">
    <location>
        <begin position="19"/>
        <end position="279"/>
    </location>
</feature>
<evidence type="ECO:0000256" key="2">
    <source>
        <dbReference type="ARBA" id="ARBA00023110"/>
    </source>
</evidence>
<dbReference type="Pfam" id="PF00160">
    <property type="entry name" value="Pro_isomerase"/>
    <property type="match status" value="2"/>
</dbReference>
<evidence type="ECO:0000256" key="3">
    <source>
        <dbReference type="ARBA" id="ARBA00023235"/>
    </source>
</evidence>
<evidence type="ECO:0000256" key="4">
    <source>
        <dbReference type="RuleBase" id="RU363019"/>
    </source>
</evidence>
<dbReference type="EMBL" id="JBHSJJ010000008">
    <property type="protein sequence ID" value="MFC4873094.1"/>
    <property type="molecule type" value="Genomic_DNA"/>
</dbReference>
<dbReference type="InterPro" id="IPR044666">
    <property type="entry name" value="Cyclophilin_A-like"/>
</dbReference>
<dbReference type="PROSITE" id="PS00170">
    <property type="entry name" value="CSA_PPIASE_1"/>
    <property type="match status" value="1"/>
</dbReference>
<feature type="signal peptide" evidence="4">
    <location>
        <begin position="1"/>
        <end position="18"/>
    </location>
</feature>
<dbReference type="PANTHER" id="PTHR45625">
    <property type="entry name" value="PEPTIDYL-PROLYL CIS-TRANS ISOMERASE-RELATED"/>
    <property type="match status" value="1"/>
</dbReference>
<comment type="similarity">
    <text evidence="1 4">Belongs to the cyclophilin-type PPIase family.</text>
</comment>
<dbReference type="SUPFAM" id="SSF50891">
    <property type="entry name" value="Cyclophilin-like"/>
    <property type="match status" value="2"/>
</dbReference>
<protein>
    <recommendedName>
        <fullName evidence="4">Peptidyl-prolyl cis-trans isomerase</fullName>
        <shortName evidence="4">PPIase</shortName>
        <ecNumber evidence="4">5.2.1.8</ecNumber>
    </recommendedName>
</protein>
<dbReference type="PROSITE" id="PS51257">
    <property type="entry name" value="PROKAR_LIPOPROTEIN"/>
    <property type="match status" value="1"/>
</dbReference>
<keyword evidence="2 4" id="KW-0697">Rotamase</keyword>
<reference evidence="7" key="1">
    <citation type="journal article" date="2019" name="Int. J. Syst. Evol. Microbiol.">
        <title>The Global Catalogue of Microorganisms (GCM) 10K type strain sequencing project: providing services to taxonomists for standard genome sequencing and annotation.</title>
        <authorList>
            <consortium name="The Broad Institute Genomics Platform"/>
            <consortium name="The Broad Institute Genome Sequencing Center for Infectious Disease"/>
            <person name="Wu L."/>
            <person name="Ma J."/>
        </authorList>
    </citation>
    <scope>NUCLEOTIDE SEQUENCE [LARGE SCALE GENOMIC DNA]</scope>
    <source>
        <strain evidence="7">CGMCC 4.7466</strain>
    </source>
</reference>
<organism evidence="6 7">
    <name type="scientific">Negadavirga shengliensis</name>
    <dbReference type="NCBI Taxonomy" id="1389218"/>
    <lineage>
        <taxon>Bacteria</taxon>
        <taxon>Pseudomonadati</taxon>
        <taxon>Bacteroidota</taxon>
        <taxon>Cytophagia</taxon>
        <taxon>Cytophagales</taxon>
        <taxon>Cyclobacteriaceae</taxon>
        <taxon>Negadavirga</taxon>
    </lineage>
</organism>
<evidence type="ECO:0000259" key="5">
    <source>
        <dbReference type="PROSITE" id="PS50072"/>
    </source>
</evidence>
<accession>A0ABV9T353</accession>
<dbReference type="PROSITE" id="PS50072">
    <property type="entry name" value="CSA_PPIASE_2"/>
    <property type="match status" value="1"/>
</dbReference>
<dbReference type="GO" id="GO:0003755">
    <property type="term" value="F:peptidyl-prolyl cis-trans isomerase activity"/>
    <property type="evidence" value="ECO:0007669"/>
    <property type="project" value="UniProtKB-EC"/>
</dbReference>
<evidence type="ECO:0000313" key="6">
    <source>
        <dbReference type="EMBL" id="MFC4873094.1"/>
    </source>
</evidence>
<dbReference type="Gene3D" id="2.40.100.10">
    <property type="entry name" value="Cyclophilin-like"/>
    <property type="match status" value="2"/>
</dbReference>
<name>A0ABV9T353_9BACT</name>